<keyword evidence="3 9" id="KW-0732">Signal</keyword>
<dbReference type="Proteomes" id="UP000184330">
    <property type="component" value="Unassembled WGS sequence"/>
</dbReference>
<evidence type="ECO:0000256" key="8">
    <source>
        <dbReference type="PROSITE-ProRule" id="PRU00555"/>
    </source>
</evidence>
<dbReference type="GO" id="GO:0005829">
    <property type="term" value="C:cytosol"/>
    <property type="evidence" value="ECO:0007669"/>
    <property type="project" value="TreeGrafter"/>
</dbReference>
<evidence type="ECO:0000313" key="12">
    <source>
        <dbReference type="Proteomes" id="UP000184330"/>
    </source>
</evidence>
<evidence type="ECO:0000256" key="6">
    <source>
        <dbReference type="ARBA" id="ARBA00023098"/>
    </source>
</evidence>
<dbReference type="GO" id="GO:0004622">
    <property type="term" value="F:phosphatidylcholine lysophospholipase activity"/>
    <property type="evidence" value="ECO:0007669"/>
    <property type="project" value="UniProtKB-EC"/>
</dbReference>
<evidence type="ECO:0000256" key="1">
    <source>
        <dbReference type="ARBA" id="ARBA00008780"/>
    </source>
</evidence>
<dbReference type="InterPro" id="IPR002642">
    <property type="entry name" value="LysoPLipase_cat_dom"/>
</dbReference>
<dbReference type="AlphaFoldDB" id="A0A1L7XWX6"/>
<dbReference type="GO" id="GO:0005783">
    <property type="term" value="C:endoplasmic reticulum"/>
    <property type="evidence" value="ECO:0007669"/>
    <property type="project" value="TreeGrafter"/>
</dbReference>
<comment type="catalytic activity">
    <reaction evidence="9">
        <text>a 1-acyl-sn-glycero-3-phosphocholine + H2O = sn-glycerol 3-phosphocholine + a fatty acid + H(+)</text>
        <dbReference type="Rhea" id="RHEA:15177"/>
        <dbReference type="ChEBI" id="CHEBI:15377"/>
        <dbReference type="ChEBI" id="CHEBI:15378"/>
        <dbReference type="ChEBI" id="CHEBI:16870"/>
        <dbReference type="ChEBI" id="CHEBI:28868"/>
        <dbReference type="ChEBI" id="CHEBI:58168"/>
        <dbReference type="EC" id="3.1.1.5"/>
    </reaction>
</comment>
<feature type="domain" description="PLA2c" evidence="10">
    <location>
        <begin position="26"/>
        <end position="549"/>
    </location>
</feature>
<proteinExistence type="inferred from homology"/>
<reference evidence="11 12" key="1">
    <citation type="submission" date="2016-03" db="EMBL/GenBank/DDBJ databases">
        <authorList>
            <person name="Ploux O."/>
        </authorList>
    </citation>
    <scope>NUCLEOTIDE SEQUENCE [LARGE SCALE GENOMIC DNA]</scope>
    <source>
        <strain evidence="11 12">UAMH 11012</strain>
    </source>
</reference>
<dbReference type="Gene3D" id="3.40.1090.10">
    <property type="entry name" value="Cytosolic phospholipase A2 catalytic domain"/>
    <property type="match status" value="1"/>
</dbReference>
<name>A0A1L7XWX6_9HELO</name>
<feature type="signal peptide" evidence="9">
    <location>
        <begin position="1"/>
        <end position="16"/>
    </location>
</feature>
<gene>
    <name evidence="11" type="ORF">PAC_19436</name>
</gene>
<evidence type="ECO:0000256" key="9">
    <source>
        <dbReference type="RuleBase" id="RU362103"/>
    </source>
</evidence>
<sequence>MFPSLFLATLISGAVATSSFAPTTATCPSSLVRIATSLSTDEETWRTARKTLADTSLRSWLSDKGFETTAELPTLGLSISGGGYRALLTGAGVIQALDSDDSDVSTSGLYQAITYTSALSGGSWLLSSLADHDFPTVSSLLSSQWESAFSNGILAPNGWLALIAYAEILIDINAKESAGFTSTFTDLWARLLGYQLLSGSDGGVASTLSGIQSKSKFASHSIPYPIITSLNADLTTGSCVPEANSSVWELTPFEFGSWADEVNAFTPSKYLGSSVSNGAGSTCYTGYDNLGFVLGTSSNVFNDLAAIYSSLASTINTLCSATIGTVDDSTLGDVISALETVFPSLTADLASALDALYALYPNPFYNLASASQVSSQETLHMVDGGESGQTSPIFPHLLPARNVSLVIVNDNNGDGSVMPSYPNGTAIYKSYLAAKAAGLTRMPAVPSPISYLTNYTSGNPIFFGCKDSSVTTLVWLPNADYTYASGIATFELTFTSTVSKEMVANGAAVMSRNDSDEWAVCLSCAILDAGGLDVPSSCDACFEQYCYAG</sequence>
<dbReference type="STRING" id="576137.A0A1L7XWX6"/>
<evidence type="ECO:0000256" key="2">
    <source>
        <dbReference type="ARBA" id="ARBA00013274"/>
    </source>
</evidence>
<dbReference type="EMBL" id="FJOG01000073">
    <property type="protein sequence ID" value="CZR69536.1"/>
    <property type="molecule type" value="Genomic_DNA"/>
</dbReference>
<feature type="chain" id="PRO_5011814867" description="Lysophospholipase" evidence="9">
    <location>
        <begin position="17"/>
        <end position="549"/>
    </location>
</feature>
<dbReference type="OrthoDB" id="4084751at2759"/>
<dbReference type="SMART" id="SM00022">
    <property type="entry name" value="PLAc"/>
    <property type="match status" value="1"/>
</dbReference>
<evidence type="ECO:0000259" key="10">
    <source>
        <dbReference type="PROSITE" id="PS51210"/>
    </source>
</evidence>
<accession>A0A1L7XWX6</accession>
<dbReference type="Pfam" id="PF01735">
    <property type="entry name" value="PLA2_B"/>
    <property type="match status" value="1"/>
</dbReference>
<organism evidence="11 12">
    <name type="scientific">Phialocephala subalpina</name>
    <dbReference type="NCBI Taxonomy" id="576137"/>
    <lineage>
        <taxon>Eukaryota</taxon>
        <taxon>Fungi</taxon>
        <taxon>Dikarya</taxon>
        <taxon>Ascomycota</taxon>
        <taxon>Pezizomycotina</taxon>
        <taxon>Leotiomycetes</taxon>
        <taxon>Helotiales</taxon>
        <taxon>Mollisiaceae</taxon>
        <taxon>Phialocephala</taxon>
        <taxon>Phialocephala fortinii species complex</taxon>
    </lineage>
</organism>
<evidence type="ECO:0000256" key="7">
    <source>
        <dbReference type="ARBA" id="ARBA00023180"/>
    </source>
</evidence>
<dbReference type="GO" id="GO:0046475">
    <property type="term" value="P:glycerophospholipid catabolic process"/>
    <property type="evidence" value="ECO:0007669"/>
    <property type="project" value="TreeGrafter"/>
</dbReference>
<comment type="similarity">
    <text evidence="1 9">Belongs to the lysophospholipase family.</text>
</comment>
<dbReference type="PANTHER" id="PTHR10728">
    <property type="entry name" value="CYTOSOLIC PHOSPHOLIPASE A2"/>
    <property type="match status" value="1"/>
</dbReference>
<keyword evidence="5 8" id="KW-0442">Lipid degradation</keyword>
<evidence type="ECO:0000256" key="3">
    <source>
        <dbReference type="ARBA" id="ARBA00022729"/>
    </source>
</evidence>
<keyword evidence="4 8" id="KW-0378">Hydrolase</keyword>
<dbReference type="InterPro" id="IPR016035">
    <property type="entry name" value="Acyl_Trfase/lysoPLipase"/>
</dbReference>
<dbReference type="PANTHER" id="PTHR10728:SF33">
    <property type="entry name" value="LYSOPHOSPHOLIPASE 1-RELATED"/>
    <property type="match status" value="1"/>
</dbReference>
<keyword evidence="12" id="KW-1185">Reference proteome</keyword>
<dbReference type="EC" id="3.1.1.5" evidence="2 9"/>
<dbReference type="SUPFAM" id="SSF52151">
    <property type="entry name" value="FabD/lysophospholipase-like"/>
    <property type="match status" value="1"/>
</dbReference>
<dbReference type="PROSITE" id="PS51210">
    <property type="entry name" value="PLA2C"/>
    <property type="match status" value="1"/>
</dbReference>
<evidence type="ECO:0000256" key="5">
    <source>
        <dbReference type="ARBA" id="ARBA00022963"/>
    </source>
</evidence>
<dbReference type="GO" id="GO:0004623">
    <property type="term" value="F:phospholipase A2 activity"/>
    <property type="evidence" value="ECO:0007669"/>
    <property type="project" value="TreeGrafter"/>
</dbReference>
<keyword evidence="7" id="KW-0325">Glycoprotein</keyword>
<keyword evidence="6 8" id="KW-0443">Lipid metabolism</keyword>
<evidence type="ECO:0000313" key="11">
    <source>
        <dbReference type="EMBL" id="CZR69536.1"/>
    </source>
</evidence>
<evidence type="ECO:0000256" key="4">
    <source>
        <dbReference type="ARBA" id="ARBA00022801"/>
    </source>
</evidence>
<protein>
    <recommendedName>
        <fullName evidence="2 9">Lysophospholipase</fullName>
        <ecNumber evidence="2 9">3.1.1.5</ecNumber>
    </recommendedName>
</protein>